<evidence type="ECO:0000313" key="1">
    <source>
        <dbReference type="EMBL" id="OGE73875.1"/>
    </source>
</evidence>
<gene>
    <name evidence="1" type="ORF">A2717_04560</name>
</gene>
<sequence length="414" mass="46677">MKEFVKNFTIAALGVVTLFLVIQMPEKETETINGSHPTPYKLEFYEQAYKGVSEEKLVTKAIFVNHHMLFPNFVAQQLNAIRSEEELTVILISPNHFYAGNGGVIASKYSWQTPYGDLNPNLSLISKLETLGLLNVVEEPFKTEHGINSIVSFIKKSIPNATVVPLIIKDNANKEQLVNLSSELSKIIVGDAVMIGSFDFSHYLPSNAADFHDLQTISTIRNFDFERIEKLDIDSKGGMRLFLQTLNLIGHNKFVITNHSNTSKGTGNYNYIETTSYINGYFTSGAIEPDNNTTVLYHQGLDQFFNSDRFNDKRSPEYAFTKSERLFEFNDVITNTMPGEIKFLDLQDYPIAVGLVKRAELVKEVYLFPIEIDKNQVKLLTKVKADTILANIATSSKVDQDIKNQIKTGHVIIK</sequence>
<dbReference type="STRING" id="1817821.A2717_04560"/>
<dbReference type="Pfam" id="PF01875">
    <property type="entry name" value="Memo"/>
    <property type="match status" value="1"/>
</dbReference>
<dbReference type="InterPro" id="IPR002737">
    <property type="entry name" value="MEMO1_fam"/>
</dbReference>
<name>A0A1F5N899_9BACT</name>
<comment type="caution">
    <text evidence="1">The sequence shown here is derived from an EMBL/GenBank/DDBJ whole genome shotgun (WGS) entry which is preliminary data.</text>
</comment>
<dbReference type="EMBL" id="MFEH01000004">
    <property type="protein sequence ID" value="OGE73875.1"/>
    <property type="molecule type" value="Genomic_DNA"/>
</dbReference>
<accession>A0A1F5N899</accession>
<protein>
    <submittedName>
        <fullName evidence="1">AmmeMemoRadiSam system protein B</fullName>
    </submittedName>
</protein>
<dbReference type="Gene3D" id="3.40.830.10">
    <property type="entry name" value="LigB-like"/>
    <property type="match status" value="1"/>
</dbReference>
<dbReference type="Proteomes" id="UP000177610">
    <property type="component" value="Unassembled WGS sequence"/>
</dbReference>
<dbReference type="NCBIfam" id="TIGR04336">
    <property type="entry name" value="AmmeMemoSam_B"/>
    <property type="match status" value="1"/>
</dbReference>
<dbReference type="AlphaFoldDB" id="A0A1F5N899"/>
<organism evidence="1 2">
    <name type="scientific">Candidatus Doudnabacteria bacterium RIFCSPHIGHO2_01_FULL_41_86</name>
    <dbReference type="NCBI Taxonomy" id="1817821"/>
    <lineage>
        <taxon>Bacteria</taxon>
        <taxon>Candidatus Doudnaibacteriota</taxon>
    </lineage>
</organism>
<reference evidence="1 2" key="1">
    <citation type="journal article" date="2016" name="Nat. Commun.">
        <title>Thousands of microbial genomes shed light on interconnected biogeochemical processes in an aquifer system.</title>
        <authorList>
            <person name="Anantharaman K."/>
            <person name="Brown C.T."/>
            <person name="Hug L.A."/>
            <person name="Sharon I."/>
            <person name="Castelle C.J."/>
            <person name="Probst A.J."/>
            <person name="Thomas B.C."/>
            <person name="Singh A."/>
            <person name="Wilkins M.J."/>
            <person name="Karaoz U."/>
            <person name="Brodie E.L."/>
            <person name="Williams K.H."/>
            <person name="Hubbard S.S."/>
            <person name="Banfield J.F."/>
        </authorList>
    </citation>
    <scope>NUCLEOTIDE SEQUENCE [LARGE SCALE GENOMIC DNA]</scope>
</reference>
<evidence type="ECO:0000313" key="2">
    <source>
        <dbReference type="Proteomes" id="UP000177610"/>
    </source>
</evidence>
<proteinExistence type="predicted"/>